<dbReference type="GO" id="GO:0008270">
    <property type="term" value="F:zinc ion binding"/>
    <property type="evidence" value="ECO:0007669"/>
    <property type="project" value="UniProtKB-KW"/>
</dbReference>
<evidence type="ECO:0000259" key="5">
    <source>
        <dbReference type="PROSITE" id="PS51999"/>
    </source>
</evidence>
<comment type="caution">
    <text evidence="6">The sequence shown here is derived from an EMBL/GenBank/DDBJ whole genome shotgun (WGS) entry which is preliminary data.</text>
</comment>
<dbReference type="AlphaFoldDB" id="A0AAW2K455"/>
<reference evidence="6" key="2">
    <citation type="journal article" date="2024" name="Plant">
        <title>Genomic evolution and insights into agronomic trait innovations of Sesamum species.</title>
        <authorList>
            <person name="Miao H."/>
            <person name="Wang L."/>
            <person name="Qu L."/>
            <person name="Liu H."/>
            <person name="Sun Y."/>
            <person name="Le M."/>
            <person name="Wang Q."/>
            <person name="Wei S."/>
            <person name="Zheng Y."/>
            <person name="Lin W."/>
            <person name="Duan Y."/>
            <person name="Cao H."/>
            <person name="Xiong S."/>
            <person name="Wang X."/>
            <person name="Wei L."/>
            <person name="Li C."/>
            <person name="Ma Q."/>
            <person name="Ju M."/>
            <person name="Zhao R."/>
            <person name="Li G."/>
            <person name="Mu C."/>
            <person name="Tian Q."/>
            <person name="Mei H."/>
            <person name="Zhang T."/>
            <person name="Gao T."/>
            <person name="Zhang H."/>
        </authorList>
    </citation>
    <scope>NUCLEOTIDE SEQUENCE</scope>
    <source>
        <strain evidence="6">G02</strain>
    </source>
</reference>
<gene>
    <name evidence="6" type="ORF">Sradi_6419300</name>
</gene>
<dbReference type="PANTHER" id="PTHR33248">
    <property type="entry name" value="ZINC ION-BINDING PROTEIN"/>
    <property type="match status" value="1"/>
</dbReference>
<evidence type="ECO:0000313" key="6">
    <source>
        <dbReference type="EMBL" id="KAL0301425.1"/>
    </source>
</evidence>
<dbReference type="EMBL" id="JACGWJ010000030">
    <property type="protein sequence ID" value="KAL0301425.1"/>
    <property type="molecule type" value="Genomic_DNA"/>
</dbReference>
<keyword evidence="3" id="KW-0862">Zinc</keyword>
<keyword evidence="1" id="KW-0479">Metal-binding</keyword>
<name>A0AAW2K455_SESRA</name>
<dbReference type="Pfam" id="PF06839">
    <property type="entry name" value="Zn_ribbon_GRF"/>
    <property type="match status" value="1"/>
</dbReference>
<keyword evidence="2 4" id="KW-0863">Zinc-finger</keyword>
<dbReference type="InterPro" id="IPR010666">
    <property type="entry name" value="Znf_GRF"/>
</dbReference>
<dbReference type="PROSITE" id="PS51999">
    <property type="entry name" value="ZF_GRF"/>
    <property type="match status" value="1"/>
</dbReference>
<evidence type="ECO:0000256" key="2">
    <source>
        <dbReference type="ARBA" id="ARBA00022771"/>
    </source>
</evidence>
<evidence type="ECO:0000256" key="4">
    <source>
        <dbReference type="PROSITE-ProRule" id="PRU01343"/>
    </source>
</evidence>
<organism evidence="6">
    <name type="scientific">Sesamum radiatum</name>
    <name type="common">Black benniseed</name>
    <dbReference type="NCBI Taxonomy" id="300843"/>
    <lineage>
        <taxon>Eukaryota</taxon>
        <taxon>Viridiplantae</taxon>
        <taxon>Streptophyta</taxon>
        <taxon>Embryophyta</taxon>
        <taxon>Tracheophyta</taxon>
        <taxon>Spermatophyta</taxon>
        <taxon>Magnoliopsida</taxon>
        <taxon>eudicotyledons</taxon>
        <taxon>Gunneridae</taxon>
        <taxon>Pentapetalae</taxon>
        <taxon>asterids</taxon>
        <taxon>lamiids</taxon>
        <taxon>Lamiales</taxon>
        <taxon>Pedaliaceae</taxon>
        <taxon>Sesamum</taxon>
    </lineage>
</organism>
<evidence type="ECO:0000256" key="3">
    <source>
        <dbReference type="ARBA" id="ARBA00022833"/>
    </source>
</evidence>
<proteinExistence type="predicted"/>
<reference evidence="6" key="1">
    <citation type="submission" date="2020-06" db="EMBL/GenBank/DDBJ databases">
        <authorList>
            <person name="Li T."/>
            <person name="Hu X."/>
            <person name="Zhang T."/>
            <person name="Song X."/>
            <person name="Zhang H."/>
            <person name="Dai N."/>
            <person name="Sheng W."/>
            <person name="Hou X."/>
            <person name="Wei L."/>
        </authorList>
    </citation>
    <scope>NUCLEOTIDE SEQUENCE</scope>
    <source>
        <strain evidence="6">G02</strain>
        <tissue evidence="6">Leaf</tissue>
    </source>
</reference>
<accession>A0AAW2K455</accession>
<evidence type="ECO:0000256" key="1">
    <source>
        <dbReference type="ARBA" id="ARBA00022723"/>
    </source>
</evidence>
<protein>
    <recommendedName>
        <fullName evidence="5">GRF-type domain-containing protein</fullName>
    </recommendedName>
</protein>
<feature type="domain" description="GRF-type" evidence="5">
    <location>
        <begin position="17"/>
        <end position="57"/>
    </location>
</feature>
<sequence length="180" mass="18978">MSSTNDSSDSSGSNVICYCGKKAAMRTSWTNYNPGRRFHGCNDFPNGCGFFQWEDPPMCTRAKSIIPSLLQKLDKKETEIFILQKRLQISCHLWKTLNPGGAGMFLSFALLSRPCEWSGAKGTCAKVTPDLGVGDGFLDDDGVGLAPGAATDGVGLAPGVAPSAFGAFLGGLNACCCCCC</sequence>